<accession>A0A1E8GNN5</accession>
<evidence type="ECO:0000313" key="3">
    <source>
        <dbReference type="Proteomes" id="UP000178622"/>
    </source>
</evidence>
<evidence type="ECO:0000313" key="2">
    <source>
        <dbReference type="EMBL" id="OFI49616.1"/>
    </source>
</evidence>
<dbReference type="STRING" id="1859473.BG261_03270"/>
<dbReference type="RefSeq" id="WP_070792130.1">
    <property type="nucleotide sequence ID" value="NZ_MKIR01000012.1"/>
</dbReference>
<keyword evidence="3" id="KW-1185">Reference proteome</keyword>
<feature type="transmembrane region" description="Helical" evidence="1">
    <location>
        <begin position="40"/>
        <end position="62"/>
    </location>
</feature>
<dbReference type="Pfam" id="PF11391">
    <property type="entry name" value="DUF2798"/>
    <property type="match status" value="2"/>
</dbReference>
<sequence>MPINKKESLIYTSLMCFFMVYIMSVYNIVLEIGFSSQAFIGAWVSLPLALIVGFICDVYLVSPNAKGLAFKFIKEDSPLILKILIISTCMVTGMVICMSLFGAIMHNGLNYNLFKAWLINIPRNFVMALPLQIFIAGPIVRKIFRGIFPVGTIQDIK</sequence>
<dbReference type="InterPro" id="IPR021529">
    <property type="entry name" value="DUF2798"/>
</dbReference>
<comment type="caution">
    <text evidence="2">The sequence shown here is derived from an EMBL/GenBank/DDBJ whole genome shotgun (WGS) entry which is preliminary data.</text>
</comment>
<evidence type="ECO:0000256" key="1">
    <source>
        <dbReference type="SAM" id="Phobius"/>
    </source>
</evidence>
<reference evidence="3" key="1">
    <citation type="submission" date="2016-09" db="EMBL/GenBank/DDBJ databases">
        <title>Draft genome sequence of a novel species of the family Streptococcaceae isolated from flowers.</title>
        <authorList>
            <person name="Chuah L.-O."/>
            <person name="Yap K.-P."/>
            <person name="Thong K.L."/>
            <person name="Liong M.T."/>
            <person name="Ahmad R."/>
            <person name="Rusul G."/>
        </authorList>
    </citation>
    <scope>NUCLEOTIDE SEQUENCE [LARGE SCALE GENOMIC DNA]</scope>
    <source>
        <strain evidence="3">DF1</strain>
    </source>
</reference>
<protein>
    <submittedName>
        <fullName evidence="2">DUF2798 domain-containing protein</fullName>
    </submittedName>
</protein>
<proteinExistence type="predicted"/>
<keyword evidence="1" id="KW-1133">Transmembrane helix</keyword>
<gene>
    <name evidence="2" type="ORF">BG261_03270</name>
</gene>
<feature type="transmembrane region" description="Helical" evidence="1">
    <location>
        <begin position="9"/>
        <end position="28"/>
    </location>
</feature>
<name>A0A1E8GNN5_9LACT</name>
<keyword evidence="1" id="KW-0472">Membrane</keyword>
<dbReference type="EMBL" id="MKIR01000012">
    <property type="protein sequence ID" value="OFI49616.1"/>
    <property type="molecule type" value="Genomic_DNA"/>
</dbReference>
<dbReference type="AlphaFoldDB" id="A0A1E8GNN5"/>
<keyword evidence="1" id="KW-0812">Transmembrane</keyword>
<feature type="transmembrane region" description="Helical" evidence="1">
    <location>
        <begin position="125"/>
        <end position="144"/>
    </location>
</feature>
<organism evidence="2 3">
    <name type="scientific">Floricoccus tropicus</name>
    <dbReference type="NCBI Taxonomy" id="1859473"/>
    <lineage>
        <taxon>Bacteria</taxon>
        <taxon>Bacillati</taxon>
        <taxon>Bacillota</taxon>
        <taxon>Bacilli</taxon>
        <taxon>Lactobacillales</taxon>
        <taxon>Streptococcaceae</taxon>
        <taxon>Floricoccus</taxon>
    </lineage>
</organism>
<dbReference type="OrthoDB" id="7062363at2"/>
<feature type="transmembrane region" description="Helical" evidence="1">
    <location>
        <begin position="83"/>
        <end position="105"/>
    </location>
</feature>
<dbReference type="Proteomes" id="UP000178622">
    <property type="component" value="Unassembled WGS sequence"/>
</dbReference>